<dbReference type="Gene3D" id="3.30.420.10">
    <property type="entry name" value="Ribonuclease H-like superfamily/Ribonuclease H"/>
    <property type="match status" value="1"/>
</dbReference>
<proteinExistence type="predicted"/>
<dbReference type="Proteomes" id="UP000095751">
    <property type="component" value="Unassembled WGS sequence"/>
</dbReference>
<keyword evidence="3" id="KW-1185">Reference proteome</keyword>
<accession>A0A1E7EIV4</accession>
<feature type="signal peptide" evidence="1">
    <location>
        <begin position="1"/>
        <end position="25"/>
    </location>
</feature>
<name>A0A1E7EIV4_9STRA</name>
<dbReference type="InParanoid" id="A0A1E7EIV4"/>
<evidence type="ECO:0000256" key="1">
    <source>
        <dbReference type="SAM" id="SignalP"/>
    </source>
</evidence>
<sequence length="1057" mass="120772">MKRHGHGVNLRSALSLSLVSIVCFAFVDDTDLAITGKDRLTTGEEVIEEFQPALDRWARSLIVSGGALCSEKSFCYLIDFQWTGTDWEYRSKDDMPGSFTLIDKHGTRRELKRMNVEEAEKTLGVYLAMDGNDRQQFRHLHEEAVKFGDQIRSSKCDNNTAFYTYTNCFLKSMEYCMPTTDFTETQWNDILRPALRKALQRSGIAANFPREVLYSPDLYQGLNIYNPRFCEGIKKISTLIQESVNQSSTGDLIRLTAEGLRLELGIPLIAGRIDWNIVQAYTTKVWYRGVLNFASEHNIEFIEDYPQIPLLRQNDQYIMQGFIKAGYRNKELQILNYMRMSLRAISVADITSVSGLTINHLAWELREGNLLREHYDWPRDPPSFTKKQKDFWKKALGNTFIRPQSILEHRILAQPVSTWQSLSALDDWPYFYNPGEDRLFKKHGNSWKIYSHHSGRVRNRKYSFNNQTCESLPTSTNLLASVSLRHTPANNPNPVVLAKECTSEWHYEEPDTDLASYDPTEGPFACIQDAFDSSRASEKILLDKVELPADDCQAIATGISQGTARAISDGSYDPNTLKGTSALIIVADKDDKQPLEAANWVPGLASDQSAYRSELAGVAGILAAVAIIVQHYELTTGSITIALDGESALDVSAAATIMKIGQADFDLVQEIRTRISILPITVNWKWVEGHQDRKGKSMDWWARKNTIVDGKAKSYLKQCKREKRVHRPVRLLYEKWAVYVNGIKISKIDTEPLYATLFAPRSLEYWKKHHDIKVDPQHDTDWEASQQAIKKLPQGQKRWLSKQASGCIGVGHVLKIRKWQNHSRCPLCNKDEEKTSHVLTCQDKDSKANFKKNLDTILKPTLDSTNTAPSLSKAILQLLPIWRQDKKVNPSDFTLNFGIRAAIKDQNNGLGWTNFALGRWSRKWQVSQQQFYDRIRSKKKSKRWAAAIIHKLLLTAWDQWDFRNKIAHSDEGPGAIALRQRLDAEMLEETRSDNRQILRQDTFLFTKWTYTELQALPSQQKQQGLRSVFQARKAINYNAPTVPYISAMSVAMQNYLD</sequence>
<feature type="chain" id="PRO_5009191913" evidence="1">
    <location>
        <begin position="26"/>
        <end position="1057"/>
    </location>
</feature>
<evidence type="ECO:0000313" key="3">
    <source>
        <dbReference type="Proteomes" id="UP000095751"/>
    </source>
</evidence>
<dbReference type="KEGG" id="fcy:FRACYDRAFT_266851"/>
<dbReference type="EMBL" id="KV784458">
    <property type="protein sequence ID" value="OEU05829.1"/>
    <property type="molecule type" value="Genomic_DNA"/>
</dbReference>
<dbReference type="InterPro" id="IPR036397">
    <property type="entry name" value="RNaseH_sf"/>
</dbReference>
<organism evidence="2 3">
    <name type="scientific">Fragilariopsis cylindrus CCMP1102</name>
    <dbReference type="NCBI Taxonomy" id="635003"/>
    <lineage>
        <taxon>Eukaryota</taxon>
        <taxon>Sar</taxon>
        <taxon>Stramenopiles</taxon>
        <taxon>Ochrophyta</taxon>
        <taxon>Bacillariophyta</taxon>
        <taxon>Bacillariophyceae</taxon>
        <taxon>Bacillariophycidae</taxon>
        <taxon>Bacillariales</taxon>
        <taxon>Bacillariaceae</taxon>
        <taxon>Fragilariopsis</taxon>
    </lineage>
</organism>
<reference evidence="2 3" key="1">
    <citation type="submission" date="2016-09" db="EMBL/GenBank/DDBJ databases">
        <title>Extensive genetic diversity and differential bi-allelic expression allows diatom success in the polar Southern Ocean.</title>
        <authorList>
            <consortium name="DOE Joint Genome Institute"/>
            <person name="Mock T."/>
            <person name="Otillar R.P."/>
            <person name="Strauss J."/>
            <person name="Dupont C."/>
            <person name="Frickenhaus S."/>
            <person name="Maumus F."/>
            <person name="Mcmullan M."/>
            <person name="Sanges R."/>
            <person name="Schmutz J."/>
            <person name="Toseland A."/>
            <person name="Valas R."/>
            <person name="Veluchamy A."/>
            <person name="Ward B.J."/>
            <person name="Allen A."/>
            <person name="Barry K."/>
            <person name="Falciatore A."/>
            <person name="Ferrante M."/>
            <person name="Fortunato A.E."/>
            <person name="Gloeckner G."/>
            <person name="Gruber A."/>
            <person name="Hipkin R."/>
            <person name="Janech M."/>
            <person name="Kroth P."/>
            <person name="Leese F."/>
            <person name="Lindquist E."/>
            <person name="Lyon B.R."/>
            <person name="Martin J."/>
            <person name="Mayer C."/>
            <person name="Parker M."/>
            <person name="Quesneville H."/>
            <person name="Raymond J."/>
            <person name="Uhlig C."/>
            <person name="Valentin K.U."/>
            <person name="Worden A.Z."/>
            <person name="Armbrust E.V."/>
            <person name="Bowler C."/>
            <person name="Green B."/>
            <person name="Moulton V."/>
            <person name="Van Oosterhout C."/>
            <person name="Grigoriev I."/>
        </authorList>
    </citation>
    <scope>NUCLEOTIDE SEQUENCE [LARGE SCALE GENOMIC DNA]</scope>
    <source>
        <strain evidence="2 3">CCMP1102</strain>
    </source>
</reference>
<evidence type="ECO:0000313" key="2">
    <source>
        <dbReference type="EMBL" id="OEU05829.1"/>
    </source>
</evidence>
<dbReference type="AlphaFoldDB" id="A0A1E7EIV4"/>
<dbReference type="OrthoDB" id="48258at2759"/>
<keyword evidence="1" id="KW-0732">Signal</keyword>
<protein>
    <submittedName>
        <fullName evidence="2">Uncharacterized protein</fullName>
    </submittedName>
</protein>
<gene>
    <name evidence="2" type="ORF">FRACYDRAFT_266851</name>
</gene>
<dbReference type="GO" id="GO:0003676">
    <property type="term" value="F:nucleic acid binding"/>
    <property type="evidence" value="ECO:0007669"/>
    <property type="project" value="InterPro"/>
</dbReference>